<feature type="domain" description="Peptidase M60" evidence="2">
    <location>
        <begin position="431"/>
        <end position="769"/>
    </location>
</feature>
<keyword evidence="4" id="KW-1185">Reference proteome</keyword>
<protein>
    <recommendedName>
        <fullName evidence="2">Peptidase M60 domain-containing protein</fullName>
    </recommendedName>
</protein>
<reference evidence="3 4" key="1">
    <citation type="submission" date="2016-04" db="EMBL/GenBank/DDBJ databases">
        <title>Complete genome sequence of natural rubber-degrading, novel Gram-negative bacterium, Rhizobacter gummiphilus strain NS21.</title>
        <authorList>
            <person name="Tabata M."/>
            <person name="Kasai D."/>
            <person name="Fukuda M."/>
        </authorList>
    </citation>
    <scope>NUCLEOTIDE SEQUENCE [LARGE SCALE GENOMIC DNA]</scope>
    <source>
        <strain evidence="3 4">NS21</strain>
    </source>
</reference>
<dbReference type="Pfam" id="PF18650">
    <property type="entry name" value="IMPa_N_2"/>
    <property type="match status" value="1"/>
</dbReference>
<accession>A0A1W6LEZ4</accession>
<evidence type="ECO:0000259" key="2">
    <source>
        <dbReference type="PROSITE" id="PS51723"/>
    </source>
</evidence>
<organism evidence="3 4">
    <name type="scientific">Piscinibacter gummiphilus</name>
    <dbReference type="NCBI Taxonomy" id="946333"/>
    <lineage>
        <taxon>Bacteria</taxon>
        <taxon>Pseudomonadati</taxon>
        <taxon>Pseudomonadota</taxon>
        <taxon>Betaproteobacteria</taxon>
        <taxon>Burkholderiales</taxon>
        <taxon>Sphaerotilaceae</taxon>
        <taxon>Piscinibacter</taxon>
    </lineage>
</organism>
<dbReference type="OrthoDB" id="9122461at2"/>
<dbReference type="KEGG" id="rgu:A4W93_24285"/>
<dbReference type="Pfam" id="PF18642">
    <property type="entry name" value="IMPa_helical"/>
    <property type="match status" value="1"/>
</dbReference>
<dbReference type="InterPro" id="IPR040711">
    <property type="entry name" value="IMPa_N_2"/>
</dbReference>
<dbReference type="PROSITE" id="PS51723">
    <property type="entry name" value="PEPTIDASE_M60"/>
    <property type="match status" value="1"/>
</dbReference>
<evidence type="ECO:0000313" key="3">
    <source>
        <dbReference type="EMBL" id="ARN22777.1"/>
    </source>
</evidence>
<proteinExistence type="predicted"/>
<dbReference type="NCBIfam" id="NF038322">
    <property type="entry name" value="ImpA_fam_HExGH"/>
    <property type="match status" value="1"/>
</dbReference>
<dbReference type="PROSITE" id="PS51257">
    <property type="entry name" value="PROKAR_LIPOPROTEIN"/>
    <property type="match status" value="1"/>
</dbReference>
<feature type="region of interest" description="Disordered" evidence="1">
    <location>
        <begin position="23"/>
        <end position="50"/>
    </location>
</feature>
<gene>
    <name evidence="3" type="ORF">A4W93_24285</name>
</gene>
<evidence type="ECO:0000313" key="4">
    <source>
        <dbReference type="Proteomes" id="UP000193427"/>
    </source>
</evidence>
<dbReference type="RefSeq" id="WP_085753084.1">
    <property type="nucleotide sequence ID" value="NZ_BSPR01000015.1"/>
</dbReference>
<name>A0A1W6LEZ4_9BURK</name>
<dbReference type="InterPro" id="IPR031161">
    <property type="entry name" value="Peptidase_M60_dom"/>
</dbReference>
<evidence type="ECO:0000256" key="1">
    <source>
        <dbReference type="SAM" id="MobiDB-lite"/>
    </source>
</evidence>
<dbReference type="Proteomes" id="UP000193427">
    <property type="component" value="Chromosome"/>
</dbReference>
<dbReference type="InterPro" id="IPR041549">
    <property type="entry name" value="IMPa_helical"/>
</dbReference>
<dbReference type="EMBL" id="CP015118">
    <property type="protein sequence ID" value="ARN22777.1"/>
    <property type="molecule type" value="Genomic_DNA"/>
</dbReference>
<dbReference type="AlphaFoldDB" id="A0A1W6LEZ4"/>
<sequence length="896" mass="93878">MSMRHRLAALTSVVLLVSCGGGGSGGGGSGSTVDPVDTALTTGDPSPLAPAQSATLLQRATALATTIDTRQRALLTSLYGNGVDQSLDVTTNSISIDPMNAAQATAFIRADNGAGIAAVSERGRGRALAYGANVLDWMGGTTRQPQHAAMFKRAFAWTVTGDANAALPATLRFAVAGYSAASVKAFVTKAGATPQEVTCTIATDNTCTKDLDLLVFGSGVAADEGLKARVAAYLDAGKAVIYVHPSWVNSDGGRQVLAGMGMRMGGYPGNYFAPAAGVSVAAGRTAAQSIARGALLGPLVDTLGLLGRDTPAVDLATNTAPTDAVTAVHNDLAAFHANGTNLFQEPGAELYRLLVLWADLVRPGLTYGKLDMAAAPGPFLRTYASDSWVSFNRATTTTATAGQGDFMPAAAQQLPVSAGWEEIDVTLAQASGVTLIGRAAVPGKGVQVQVVDAAGATSLGVQTGHIRTWGNPLTDAGYPRPRRPQSFNVPLTAATTDFASPFGGPLMLSYGGATAGTTVKLRVRGAAKYAHFDFTRTMSATELADAVAALKRGDFGWQTNKLVGGEIQQITKYAQAAIGTLDPKVYVVDRLKGILFDTNHIANGYRNMPMTTAVSSLCTTFGWDCDGTVHNAPGVQHFVGWIAACGFLCSGNPSDGYAGLDIGWGWAHELGHNTVQRVMHIVPDGKGCDVECDNNILAGTQMLRKYALLGEDTNGSNFNHPLLYATVAANRGAGLAGEAQRADMQQRLWTDGSDNAKQAVHYQLAFLYTKYRRGLAQPTMESAIDFMTLLTKADRLVAKQFDTATASRYGMGRYTTNTITNPDLLYVLSSKITGRDLRDVFTMYGLALSATALGSVADLGLPLAPLDFYALPPAKSNQLATGRWVSLQGQTPAYPF</sequence>